<gene>
    <name evidence="2" type="ORF">WT56_21495</name>
</gene>
<dbReference type="Proteomes" id="UP000062912">
    <property type="component" value="Unassembled WGS sequence"/>
</dbReference>
<name>A0A132ECW4_9BURK</name>
<reference evidence="2 3" key="1">
    <citation type="submission" date="2015-11" db="EMBL/GenBank/DDBJ databases">
        <title>Expanding the genomic diversity of Burkholderia species for the development of highly accurate diagnostics.</title>
        <authorList>
            <person name="Sahl J."/>
            <person name="Keim P."/>
            <person name="Wagner D."/>
        </authorList>
    </citation>
    <scope>NUCLEOTIDE SEQUENCE [LARGE SCALE GENOMIC DNA]</scope>
    <source>
        <strain evidence="2 3">MSMB368WGS</strain>
    </source>
</reference>
<protein>
    <submittedName>
        <fullName evidence="2">Uncharacterized protein</fullName>
    </submittedName>
</protein>
<sequence length="88" mass="9752">MKMKDIAEAARQFSRYGIFLGPLASRAKNRCVGVLVGGTARGLVFAAGYALLLYALDTWSPFKWLAGTVAFLLYAFVLEIYGSRRKQQ</sequence>
<dbReference type="EMBL" id="LPJR01000050">
    <property type="protein sequence ID" value="KWF25758.1"/>
    <property type="molecule type" value="Genomic_DNA"/>
</dbReference>
<dbReference type="RefSeq" id="WP_048995242.1">
    <property type="nucleotide sequence ID" value="NZ_LPJR01000050.1"/>
</dbReference>
<organism evidence="2 3">
    <name type="scientific">Burkholderia pseudomultivorans</name>
    <dbReference type="NCBI Taxonomy" id="1207504"/>
    <lineage>
        <taxon>Bacteria</taxon>
        <taxon>Pseudomonadati</taxon>
        <taxon>Pseudomonadota</taxon>
        <taxon>Betaproteobacteria</taxon>
        <taxon>Burkholderiales</taxon>
        <taxon>Burkholderiaceae</taxon>
        <taxon>Burkholderia</taxon>
        <taxon>Burkholderia cepacia complex</taxon>
    </lineage>
</organism>
<feature type="transmembrane region" description="Helical" evidence="1">
    <location>
        <begin position="32"/>
        <end position="56"/>
    </location>
</feature>
<feature type="transmembrane region" description="Helical" evidence="1">
    <location>
        <begin position="62"/>
        <end position="82"/>
    </location>
</feature>
<dbReference type="AlphaFoldDB" id="A0A132ECW4"/>
<keyword evidence="1" id="KW-0472">Membrane</keyword>
<evidence type="ECO:0000313" key="3">
    <source>
        <dbReference type="Proteomes" id="UP000062912"/>
    </source>
</evidence>
<proteinExistence type="predicted"/>
<accession>A0A132ECW4</accession>
<dbReference type="OrthoDB" id="9034412at2"/>
<evidence type="ECO:0000256" key="1">
    <source>
        <dbReference type="SAM" id="Phobius"/>
    </source>
</evidence>
<comment type="caution">
    <text evidence="2">The sequence shown here is derived from an EMBL/GenBank/DDBJ whole genome shotgun (WGS) entry which is preliminary data.</text>
</comment>
<keyword evidence="1" id="KW-0812">Transmembrane</keyword>
<keyword evidence="1" id="KW-1133">Transmembrane helix</keyword>
<evidence type="ECO:0000313" key="2">
    <source>
        <dbReference type="EMBL" id="KWF25758.1"/>
    </source>
</evidence>